<evidence type="ECO:0000313" key="1">
    <source>
        <dbReference type="EMBL" id="MRZ57609.1"/>
    </source>
</evidence>
<accession>A0A7K0I4M8</accession>
<dbReference type="Pfam" id="PF13149">
    <property type="entry name" value="Mfa_like_1"/>
    <property type="match status" value="1"/>
</dbReference>
<feature type="non-terminal residue" evidence="1">
    <location>
        <position position="353"/>
    </location>
</feature>
<dbReference type="Proteomes" id="UP000432516">
    <property type="component" value="Unassembled WGS sequence"/>
</dbReference>
<dbReference type="RefSeq" id="WP_154398707.1">
    <property type="nucleotide sequence ID" value="NZ_WKNE01000113.1"/>
</dbReference>
<organism evidence="1 2">
    <name type="scientific">Parabacteroides distasonis</name>
    <dbReference type="NCBI Taxonomy" id="823"/>
    <lineage>
        <taxon>Bacteria</taxon>
        <taxon>Pseudomonadati</taxon>
        <taxon>Bacteroidota</taxon>
        <taxon>Bacteroidia</taxon>
        <taxon>Bacteroidales</taxon>
        <taxon>Tannerellaceae</taxon>
        <taxon>Parabacteroides</taxon>
    </lineage>
</organism>
<name>A0A7K0I4M8_PARDI</name>
<reference evidence="1 2" key="1">
    <citation type="journal article" date="2019" name="Nat. Med.">
        <title>A library of human gut bacterial isolates paired with longitudinal multiomics data enables mechanistic microbiome research.</title>
        <authorList>
            <person name="Poyet M."/>
            <person name="Groussin M."/>
            <person name="Gibbons S.M."/>
            <person name="Avila-Pacheco J."/>
            <person name="Jiang X."/>
            <person name="Kearney S.M."/>
            <person name="Perrotta A.R."/>
            <person name="Berdy B."/>
            <person name="Zhao S."/>
            <person name="Lieberman T.D."/>
            <person name="Swanson P.K."/>
            <person name="Smith M."/>
            <person name="Roesemann S."/>
            <person name="Alexander J.E."/>
            <person name="Rich S.A."/>
            <person name="Livny J."/>
            <person name="Vlamakis H."/>
            <person name="Clish C."/>
            <person name="Bullock K."/>
            <person name="Deik A."/>
            <person name="Scott J."/>
            <person name="Pierce K.A."/>
            <person name="Xavier R.J."/>
            <person name="Alm E.J."/>
        </authorList>
    </citation>
    <scope>NUCLEOTIDE SEQUENCE [LARGE SCALE GENOMIC DNA]</scope>
    <source>
        <strain evidence="1 2">BIOML-A2</strain>
    </source>
</reference>
<dbReference type="PROSITE" id="PS51257">
    <property type="entry name" value="PROKAR_LIPOPROTEIN"/>
    <property type="match status" value="1"/>
</dbReference>
<comment type="caution">
    <text evidence="1">The sequence shown here is derived from an EMBL/GenBank/DDBJ whole genome shotgun (WGS) entry which is preliminary data.</text>
</comment>
<sequence>MNGNVKLLGMVATASIMLASCSNDELKEVYKGEEISFTTQIKTRATETTIDNLDGFYVYAKADGYAQMFINGQEAKKDKNNSNSFTIADDKGGGYLWPTGVNKINFWAYGPNTLNKDVFKASINVQQQSFTVELASSMENGGADQQDFIVAHKEVEKNKVAGGSIPLAFSHALSQIRINAKCPDNANYNVYIKGAWLMNVHGKGTLGFKAVDHENDETTAVDHMDWHSSTLTNYGVKLKDNDTPLDAQPRSLIGFDTDGNKNNSLMLIPQSQKGWNSLTNSNGAYIVLLCRIESIHKGAIHTDNGNTSTDNGPVFEEGGKHYHQIFPVSNKWNKVEYGYTCVAIDADWKPNYK</sequence>
<proteinExistence type="predicted"/>
<dbReference type="AlphaFoldDB" id="A0A7K0I4M8"/>
<dbReference type="InterPro" id="IPR042278">
    <property type="entry name" value="Mfa-like_1_N"/>
</dbReference>
<dbReference type="CDD" id="cd13120">
    <property type="entry name" value="BF2867_like_N"/>
    <property type="match status" value="1"/>
</dbReference>
<dbReference type="EMBL" id="WKNE01000113">
    <property type="protein sequence ID" value="MRZ57609.1"/>
    <property type="molecule type" value="Genomic_DNA"/>
</dbReference>
<evidence type="ECO:0000313" key="2">
    <source>
        <dbReference type="Proteomes" id="UP000432516"/>
    </source>
</evidence>
<protein>
    <submittedName>
        <fullName evidence="1">Fimbrillin family protein</fullName>
    </submittedName>
</protein>
<gene>
    <name evidence="1" type="ORF">GKD68_23320</name>
</gene>
<dbReference type="InterPro" id="IPR025049">
    <property type="entry name" value="Mfa-like_1"/>
</dbReference>
<dbReference type="Gene3D" id="2.60.40.2620">
    <property type="entry name" value="Fimbrillin-like"/>
    <property type="match status" value="1"/>
</dbReference>